<protein>
    <submittedName>
        <fullName evidence="13">Oxoeicosanoid receptor 1</fullName>
    </submittedName>
</protein>
<dbReference type="PANTHER" id="PTHR46048">
    <property type="entry name" value="HYDROXYCARBOXYLIC ACID RECEPTOR 2"/>
    <property type="match status" value="1"/>
</dbReference>
<keyword evidence="12" id="KW-1185">Reference proteome</keyword>
<reference evidence="13" key="1">
    <citation type="submission" date="2025-08" db="UniProtKB">
        <authorList>
            <consortium name="RefSeq"/>
        </authorList>
    </citation>
    <scope>IDENTIFICATION</scope>
    <source>
        <tissue evidence="13">Blood</tissue>
    </source>
</reference>
<dbReference type="PANTHER" id="PTHR46048:SF1">
    <property type="entry name" value="OXOEICOSANOID RECEPTOR 1"/>
    <property type="match status" value="1"/>
</dbReference>
<accession>A0A2Y9KEC9</accession>
<feature type="transmembrane region" description="Helical" evidence="10">
    <location>
        <begin position="99"/>
        <end position="117"/>
    </location>
</feature>
<dbReference type="Pfam" id="PF00001">
    <property type="entry name" value="7tm_1"/>
    <property type="match status" value="1"/>
</dbReference>
<evidence type="ECO:0000256" key="10">
    <source>
        <dbReference type="SAM" id="Phobius"/>
    </source>
</evidence>
<dbReference type="PROSITE" id="PS50262">
    <property type="entry name" value="G_PROTEIN_RECEP_F1_2"/>
    <property type="match status" value="1"/>
</dbReference>
<dbReference type="InterPro" id="IPR051893">
    <property type="entry name" value="HCARs"/>
</dbReference>
<feature type="transmembrane region" description="Helical" evidence="10">
    <location>
        <begin position="179"/>
        <end position="202"/>
    </location>
</feature>
<dbReference type="Gene3D" id="1.20.1070.10">
    <property type="entry name" value="Rhodopsin 7-helix transmembrane proteins"/>
    <property type="match status" value="1"/>
</dbReference>
<evidence type="ECO:0000256" key="4">
    <source>
        <dbReference type="ARBA" id="ARBA00023040"/>
    </source>
</evidence>
<dbReference type="PROSITE" id="PS00237">
    <property type="entry name" value="G_PROTEIN_RECEP_F1_1"/>
    <property type="match status" value="1"/>
</dbReference>
<dbReference type="PRINTS" id="PR00237">
    <property type="entry name" value="GPCRRHODOPSN"/>
</dbReference>
<name>A0A2Y9KEC9_ENHLU</name>
<feature type="transmembrane region" description="Helical" evidence="10">
    <location>
        <begin position="222"/>
        <end position="245"/>
    </location>
</feature>
<dbReference type="InterPro" id="IPR000276">
    <property type="entry name" value="GPCR_Rhodpsn"/>
</dbReference>
<dbReference type="STRING" id="391180.A0A2Y9KEC9"/>
<keyword evidence="2 8" id="KW-0812">Transmembrane</keyword>
<dbReference type="KEGG" id="elk:111155942"/>
<dbReference type="InterPro" id="IPR017452">
    <property type="entry name" value="GPCR_Rhodpsn_7TM"/>
</dbReference>
<evidence type="ECO:0000256" key="3">
    <source>
        <dbReference type="ARBA" id="ARBA00022989"/>
    </source>
</evidence>
<evidence type="ECO:0000256" key="5">
    <source>
        <dbReference type="ARBA" id="ARBA00023136"/>
    </source>
</evidence>
<keyword evidence="5 10" id="KW-0472">Membrane</keyword>
<evidence type="ECO:0000313" key="12">
    <source>
        <dbReference type="Proteomes" id="UP000248482"/>
    </source>
</evidence>
<evidence type="ECO:0000256" key="1">
    <source>
        <dbReference type="ARBA" id="ARBA00004141"/>
    </source>
</evidence>
<dbReference type="GeneID" id="111155942"/>
<feature type="compositionally biased region" description="Polar residues" evidence="9">
    <location>
        <begin position="347"/>
        <end position="358"/>
    </location>
</feature>
<dbReference type="AlphaFoldDB" id="A0A2Y9KEC9"/>
<keyword evidence="4 8" id="KW-0297">G-protein coupled receptor</keyword>
<dbReference type="GO" id="GO:0005886">
    <property type="term" value="C:plasma membrane"/>
    <property type="evidence" value="ECO:0007669"/>
    <property type="project" value="TreeGrafter"/>
</dbReference>
<proteinExistence type="inferred from homology"/>
<comment type="similarity">
    <text evidence="8">Belongs to the G-protein coupled receptor 1 family.</text>
</comment>
<evidence type="ECO:0000256" key="7">
    <source>
        <dbReference type="ARBA" id="ARBA00023224"/>
    </source>
</evidence>
<feature type="transmembrane region" description="Helical" evidence="10">
    <location>
        <begin position="266"/>
        <end position="294"/>
    </location>
</feature>
<feature type="transmembrane region" description="Helical" evidence="10">
    <location>
        <begin position="64"/>
        <end position="87"/>
    </location>
</feature>
<evidence type="ECO:0000313" key="13">
    <source>
        <dbReference type="RefSeq" id="XP_022372132.1"/>
    </source>
</evidence>
<feature type="region of interest" description="Disordered" evidence="9">
    <location>
        <begin position="1"/>
        <end position="29"/>
    </location>
</feature>
<dbReference type="OrthoDB" id="10055255at2759"/>
<feature type="region of interest" description="Disordered" evidence="9">
    <location>
        <begin position="347"/>
        <end position="368"/>
    </location>
</feature>
<gene>
    <name evidence="13" type="primary">LOC111155942</name>
</gene>
<evidence type="ECO:0000259" key="11">
    <source>
        <dbReference type="PROSITE" id="PS50262"/>
    </source>
</evidence>
<evidence type="ECO:0000256" key="8">
    <source>
        <dbReference type="RuleBase" id="RU000688"/>
    </source>
</evidence>
<evidence type="ECO:0000256" key="9">
    <source>
        <dbReference type="SAM" id="MobiDB-lite"/>
    </source>
</evidence>
<comment type="subcellular location">
    <subcellularLocation>
        <location evidence="1">Membrane</location>
        <topology evidence="1">Multi-pass membrane protein</topology>
    </subcellularLocation>
</comment>
<dbReference type="GO" id="GO:0004930">
    <property type="term" value="F:G protein-coupled receptor activity"/>
    <property type="evidence" value="ECO:0007669"/>
    <property type="project" value="UniProtKB-KW"/>
</dbReference>
<sequence length="386" mass="41969">MESRNLSSSSPLLSLPPSALPGSLPTSLPPTLSSSPWAFTTDSGTAGEASGSCFPASSPTVSAFLAPILGMEFVLGLAGNSLALFIFCFHTRPWMSNTVFLVSLVVADFLLIVNLPLRVDYYFLHERWRFGATICKLNLFMLSTNRSASVVFLTAIALHRYLKVVWPHHALSRASVRAVTWVAGGLWASILLLNGHLLLAAYPDGSCLSYRLGVKPLALLHWHQALFVLEFFLPLALIAFAIVSIRLKIQRRGLGGQAGPRRAVRVLAVVVAVYTVCFLPSIVFGVASIVAFRLGACPALDLCTQLFHGSLAFTYLNSVLDPVLYCFSSPSFLRQVRALLGLTEGWQGSASDESSYQPSARRREGTRKVQAVEKLQMEVSLEGPLE</sequence>
<evidence type="ECO:0000256" key="6">
    <source>
        <dbReference type="ARBA" id="ARBA00023170"/>
    </source>
</evidence>
<organism evidence="12 13">
    <name type="scientific">Enhydra lutris kenyoni</name>
    <name type="common">northern sea otter</name>
    <dbReference type="NCBI Taxonomy" id="391180"/>
    <lineage>
        <taxon>Eukaryota</taxon>
        <taxon>Metazoa</taxon>
        <taxon>Chordata</taxon>
        <taxon>Craniata</taxon>
        <taxon>Vertebrata</taxon>
        <taxon>Euteleostomi</taxon>
        <taxon>Mammalia</taxon>
        <taxon>Eutheria</taxon>
        <taxon>Laurasiatheria</taxon>
        <taxon>Carnivora</taxon>
        <taxon>Caniformia</taxon>
        <taxon>Musteloidea</taxon>
        <taxon>Mustelidae</taxon>
        <taxon>Lutrinae</taxon>
        <taxon>Enhydra</taxon>
    </lineage>
</organism>
<keyword evidence="6 8" id="KW-0675">Receptor</keyword>
<feature type="transmembrane region" description="Helical" evidence="10">
    <location>
        <begin position="137"/>
        <end position="158"/>
    </location>
</feature>
<keyword evidence="7 8" id="KW-0807">Transducer</keyword>
<dbReference type="Proteomes" id="UP000248482">
    <property type="component" value="Unplaced"/>
</dbReference>
<dbReference type="SUPFAM" id="SSF81321">
    <property type="entry name" value="Family A G protein-coupled receptor-like"/>
    <property type="match status" value="1"/>
</dbReference>
<keyword evidence="3 10" id="KW-1133">Transmembrane helix</keyword>
<evidence type="ECO:0000256" key="2">
    <source>
        <dbReference type="ARBA" id="ARBA00022692"/>
    </source>
</evidence>
<dbReference type="RefSeq" id="XP_022372132.1">
    <property type="nucleotide sequence ID" value="XM_022516424.1"/>
</dbReference>
<feature type="domain" description="G-protein coupled receptors family 1 profile" evidence="11">
    <location>
        <begin position="79"/>
        <end position="325"/>
    </location>
</feature>